<dbReference type="SFLD" id="SFLDG01067">
    <property type="entry name" value="SPASM/twitch_domain_containing"/>
    <property type="match status" value="1"/>
</dbReference>
<dbReference type="SUPFAM" id="SSF102114">
    <property type="entry name" value="Radical SAM enzymes"/>
    <property type="match status" value="1"/>
</dbReference>
<name>A0A1G7BY53_9BACT</name>
<dbReference type="PANTHER" id="PTHR22960">
    <property type="entry name" value="MOLYBDOPTERIN COFACTOR SYNTHESIS PROTEIN A"/>
    <property type="match status" value="1"/>
</dbReference>
<evidence type="ECO:0000256" key="6">
    <source>
        <dbReference type="ARBA" id="ARBA00022741"/>
    </source>
</evidence>
<dbReference type="Proteomes" id="UP000198748">
    <property type="component" value="Unassembled WGS sequence"/>
</dbReference>
<dbReference type="PANTHER" id="PTHR22960:SF0">
    <property type="entry name" value="MOLYBDENUM COFACTOR BIOSYNTHESIS PROTEIN 1"/>
    <property type="match status" value="1"/>
</dbReference>
<dbReference type="OrthoDB" id="9763993at2"/>
<dbReference type="InterPro" id="IPR013483">
    <property type="entry name" value="MoaA"/>
</dbReference>
<keyword evidence="4" id="KW-0949">S-adenosyl-L-methionine</keyword>
<dbReference type="AlphaFoldDB" id="A0A1G7BY53"/>
<dbReference type="InterPro" id="IPR050105">
    <property type="entry name" value="MoCo_biosynth_MoaA/MoaC"/>
</dbReference>
<dbReference type="Gene3D" id="3.20.20.70">
    <property type="entry name" value="Aldolase class I"/>
    <property type="match status" value="1"/>
</dbReference>
<dbReference type="SFLD" id="SFLDS00029">
    <property type="entry name" value="Radical_SAM"/>
    <property type="match status" value="1"/>
</dbReference>
<dbReference type="EMBL" id="FNAN01000004">
    <property type="protein sequence ID" value="SDE32038.1"/>
    <property type="molecule type" value="Genomic_DNA"/>
</dbReference>
<gene>
    <name evidence="14" type="ORF">SAMN04487996_104346</name>
</gene>
<dbReference type="CDD" id="cd21117">
    <property type="entry name" value="Twitch_MoaA"/>
    <property type="match status" value="1"/>
</dbReference>
<dbReference type="Pfam" id="PF06463">
    <property type="entry name" value="Mob_synth_C"/>
    <property type="match status" value="1"/>
</dbReference>
<comment type="cofactor">
    <cofactor evidence="1">
        <name>[4Fe-4S] cluster</name>
        <dbReference type="ChEBI" id="CHEBI:49883"/>
    </cofactor>
</comment>
<evidence type="ECO:0000259" key="13">
    <source>
        <dbReference type="PROSITE" id="PS51918"/>
    </source>
</evidence>
<dbReference type="SFLD" id="SFLDG01386">
    <property type="entry name" value="main_SPASM_domain-containing"/>
    <property type="match status" value="1"/>
</dbReference>
<comment type="catalytic activity">
    <reaction evidence="12">
        <text>GTP + AH2 + S-adenosyl-L-methionine = (8S)-3',8-cyclo-7,8-dihydroguanosine 5'-triphosphate + 5'-deoxyadenosine + L-methionine + A + H(+)</text>
        <dbReference type="Rhea" id="RHEA:49576"/>
        <dbReference type="ChEBI" id="CHEBI:13193"/>
        <dbReference type="ChEBI" id="CHEBI:15378"/>
        <dbReference type="ChEBI" id="CHEBI:17319"/>
        <dbReference type="ChEBI" id="CHEBI:17499"/>
        <dbReference type="ChEBI" id="CHEBI:37565"/>
        <dbReference type="ChEBI" id="CHEBI:57844"/>
        <dbReference type="ChEBI" id="CHEBI:59789"/>
        <dbReference type="ChEBI" id="CHEBI:131766"/>
        <dbReference type="EC" id="4.1.99.22"/>
    </reaction>
</comment>
<dbReference type="InterPro" id="IPR007197">
    <property type="entry name" value="rSAM"/>
</dbReference>
<dbReference type="GO" id="GO:0051539">
    <property type="term" value="F:4 iron, 4 sulfur cluster binding"/>
    <property type="evidence" value="ECO:0007669"/>
    <property type="project" value="UniProtKB-KW"/>
</dbReference>
<dbReference type="STRING" id="659014.SAMN04487996_104346"/>
<dbReference type="CDD" id="cd01335">
    <property type="entry name" value="Radical_SAM"/>
    <property type="match status" value="1"/>
</dbReference>
<evidence type="ECO:0000256" key="8">
    <source>
        <dbReference type="ARBA" id="ARBA00023014"/>
    </source>
</evidence>
<evidence type="ECO:0000256" key="5">
    <source>
        <dbReference type="ARBA" id="ARBA00022723"/>
    </source>
</evidence>
<keyword evidence="7" id="KW-0408">Iron</keyword>
<keyword evidence="8" id="KW-0411">Iron-sulfur</keyword>
<evidence type="ECO:0000256" key="7">
    <source>
        <dbReference type="ARBA" id="ARBA00023004"/>
    </source>
</evidence>
<dbReference type="RefSeq" id="WP_090148283.1">
    <property type="nucleotide sequence ID" value="NZ_FNAN01000004.1"/>
</dbReference>
<dbReference type="EC" id="4.1.99.22" evidence="2"/>
<dbReference type="InterPro" id="IPR058240">
    <property type="entry name" value="rSAM_sf"/>
</dbReference>
<keyword evidence="5" id="KW-0479">Metal-binding</keyword>
<dbReference type="Pfam" id="PF04055">
    <property type="entry name" value="Radical_SAM"/>
    <property type="match status" value="1"/>
</dbReference>
<dbReference type="GO" id="GO:0005525">
    <property type="term" value="F:GTP binding"/>
    <property type="evidence" value="ECO:0007669"/>
    <property type="project" value="UniProtKB-KW"/>
</dbReference>
<keyword evidence="15" id="KW-1185">Reference proteome</keyword>
<proteinExistence type="predicted"/>
<dbReference type="UniPathway" id="UPA00344"/>
<dbReference type="GO" id="GO:0046872">
    <property type="term" value="F:metal ion binding"/>
    <property type="evidence" value="ECO:0007669"/>
    <property type="project" value="UniProtKB-KW"/>
</dbReference>
<dbReference type="SMART" id="SM00729">
    <property type="entry name" value="Elp3"/>
    <property type="match status" value="1"/>
</dbReference>
<evidence type="ECO:0000256" key="1">
    <source>
        <dbReference type="ARBA" id="ARBA00001966"/>
    </source>
</evidence>
<evidence type="ECO:0000256" key="2">
    <source>
        <dbReference type="ARBA" id="ARBA00012167"/>
    </source>
</evidence>
<feature type="domain" description="Radical SAM core" evidence="13">
    <location>
        <begin position="8"/>
        <end position="236"/>
    </location>
</feature>
<dbReference type="InterPro" id="IPR000385">
    <property type="entry name" value="MoaA_NifB_PqqE_Fe-S-bd_CS"/>
</dbReference>
<keyword evidence="6" id="KW-0547">Nucleotide-binding</keyword>
<dbReference type="GO" id="GO:0061798">
    <property type="term" value="F:GTP 3',8'-cyclase activity"/>
    <property type="evidence" value="ECO:0007669"/>
    <property type="project" value="UniProtKB-EC"/>
</dbReference>
<evidence type="ECO:0000256" key="9">
    <source>
        <dbReference type="ARBA" id="ARBA00023134"/>
    </source>
</evidence>
<keyword evidence="11" id="KW-0456">Lyase</keyword>
<evidence type="ECO:0000313" key="14">
    <source>
        <dbReference type="EMBL" id="SDE32038.1"/>
    </source>
</evidence>
<dbReference type="PROSITE" id="PS01305">
    <property type="entry name" value="MOAA_NIFB_PQQE"/>
    <property type="match status" value="1"/>
</dbReference>
<dbReference type="InterPro" id="IPR010505">
    <property type="entry name" value="MoaA_twitch"/>
</dbReference>
<organism evidence="14 15">
    <name type="scientific">Dyadobacter soli</name>
    <dbReference type="NCBI Taxonomy" id="659014"/>
    <lineage>
        <taxon>Bacteria</taxon>
        <taxon>Pseudomonadati</taxon>
        <taxon>Bacteroidota</taxon>
        <taxon>Cytophagia</taxon>
        <taxon>Cytophagales</taxon>
        <taxon>Spirosomataceae</taxon>
        <taxon>Dyadobacter</taxon>
    </lineage>
</organism>
<evidence type="ECO:0000256" key="12">
    <source>
        <dbReference type="ARBA" id="ARBA00048697"/>
    </source>
</evidence>
<evidence type="ECO:0000256" key="3">
    <source>
        <dbReference type="ARBA" id="ARBA00022485"/>
    </source>
</evidence>
<reference evidence="15" key="1">
    <citation type="submission" date="2016-10" db="EMBL/GenBank/DDBJ databases">
        <authorList>
            <person name="Varghese N."/>
            <person name="Submissions S."/>
        </authorList>
    </citation>
    <scope>NUCLEOTIDE SEQUENCE [LARGE SCALE GENOMIC DNA]</scope>
    <source>
        <strain evidence="15">DSM 25329</strain>
    </source>
</reference>
<dbReference type="PROSITE" id="PS51918">
    <property type="entry name" value="RADICAL_SAM"/>
    <property type="match status" value="1"/>
</dbReference>
<keyword evidence="3" id="KW-0004">4Fe-4S</keyword>
<accession>A0A1G7BY53</accession>
<dbReference type="SFLD" id="SFLDG01383">
    <property type="entry name" value="cyclic_pyranopterin_phosphate"/>
    <property type="match status" value="1"/>
</dbReference>
<dbReference type="GO" id="GO:0061799">
    <property type="term" value="F:cyclic pyranopterin monophosphate synthase activity"/>
    <property type="evidence" value="ECO:0007669"/>
    <property type="project" value="TreeGrafter"/>
</dbReference>
<sequence>MALPIVDTFGRKHTYLRISLTDKCNLRCTYCMPQEDMQFMPSKWLMQADEISYLAGLFVEMGVEKIRLTGGEPLIRKDAGEIISTLGKLPSSLTLTTNAVYIDQFIPELKAAGVSSLNVSLDTLQEERFRSITKRDHFGKTLDHIRLLLSDGFVVKLNMVVMRGTNNDEVNDFVRLTLDEPNLHVRFIEFMPFKGNQWDLSKIVSYADLLNGISQEFEFQPVAGELHDTARRFQVNGGAGTFGIIGTVTHPFCEGCNRIRLTADGKLKNCLFDTSEVDLLTPLRKGDDVRALIYAHFQKKHFAHGGHAGFTEQKAKSEYEQNREMIAIGG</sequence>
<dbReference type="InterPro" id="IPR006638">
    <property type="entry name" value="Elp3/MiaA/NifB-like_rSAM"/>
</dbReference>
<protein>
    <recommendedName>
        <fullName evidence="2">GTP 3',8-cyclase</fullName>
        <ecNumber evidence="2">4.1.99.22</ecNumber>
    </recommendedName>
</protein>
<dbReference type="InterPro" id="IPR040064">
    <property type="entry name" value="MoaA-like"/>
</dbReference>
<evidence type="ECO:0000256" key="10">
    <source>
        <dbReference type="ARBA" id="ARBA00023150"/>
    </source>
</evidence>
<evidence type="ECO:0000256" key="4">
    <source>
        <dbReference type="ARBA" id="ARBA00022691"/>
    </source>
</evidence>
<dbReference type="NCBIfam" id="TIGR02666">
    <property type="entry name" value="moaA"/>
    <property type="match status" value="1"/>
</dbReference>
<keyword evidence="9" id="KW-0342">GTP-binding</keyword>
<dbReference type="GO" id="GO:0006777">
    <property type="term" value="P:Mo-molybdopterin cofactor biosynthetic process"/>
    <property type="evidence" value="ECO:0007669"/>
    <property type="project" value="UniProtKB-KW"/>
</dbReference>
<evidence type="ECO:0000313" key="15">
    <source>
        <dbReference type="Proteomes" id="UP000198748"/>
    </source>
</evidence>
<dbReference type="InterPro" id="IPR013785">
    <property type="entry name" value="Aldolase_TIM"/>
</dbReference>
<evidence type="ECO:0000256" key="11">
    <source>
        <dbReference type="ARBA" id="ARBA00023239"/>
    </source>
</evidence>
<keyword evidence="10" id="KW-0501">Molybdenum cofactor biosynthesis</keyword>